<evidence type="ECO:0000256" key="1">
    <source>
        <dbReference type="SAM" id="MobiDB-lite"/>
    </source>
</evidence>
<feature type="compositionally biased region" description="Polar residues" evidence="1">
    <location>
        <begin position="449"/>
        <end position="463"/>
    </location>
</feature>
<feature type="region of interest" description="Disordered" evidence="1">
    <location>
        <begin position="449"/>
        <end position="483"/>
    </location>
</feature>
<evidence type="ECO:0000313" key="3">
    <source>
        <dbReference type="EMBL" id="KIV97074.1"/>
    </source>
</evidence>
<accession>A0A0D1ZT58</accession>
<dbReference type="Gene3D" id="1.20.5.170">
    <property type="match status" value="1"/>
</dbReference>
<dbReference type="Pfam" id="PF11905">
    <property type="entry name" value="DUF3425"/>
    <property type="match status" value="1"/>
</dbReference>
<dbReference type="HOGENOM" id="CLU_038488_0_0_1"/>
<reference evidence="3 4" key="1">
    <citation type="submission" date="2015-01" db="EMBL/GenBank/DDBJ databases">
        <title>The Genome Sequence of Exophiala mesophila CBS40295.</title>
        <authorList>
            <consortium name="The Broad Institute Genomics Platform"/>
            <person name="Cuomo C."/>
            <person name="de Hoog S."/>
            <person name="Gorbushina A."/>
            <person name="Stielow B."/>
            <person name="Teixiera M."/>
            <person name="Abouelleil A."/>
            <person name="Chapman S.B."/>
            <person name="Priest M."/>
            <person name="Young S.K."/>
            <person name="Wortman J."/>
            <person name="Nusbaum C."/>
            <person name="Birren B."/>
        </authorList>
    </citation>
    <scope>NUCLEOTIDE SEQUENCE [LARGE SCALE GENOMIC DNA]</scope>
    <source>
        <strain evidence="3 4">CBS 40295</strain>
    </source>
</reference>
<dbReference type="VEuPathDB" id="FungiDB:PV10_00869"/>
<keyword evidence="4" id="KW-1185">Reference proteome</keyword>
<feature type="domain" description="BZIP" evidence="2">
    <location>
        <begin position="22"/>
        <end position="36"/>
    </location>
</feature>
<evidence type="ECO:0000259" key="2">
    <source>
        <dbReference type="PROSITE" id="PS00036"/>
    </source>
</evidence>
<feature type="compositionally biased region" description="Basic and acidic residues" evidence="1">
    <location>
        <begin position="116"/>
        <end position="137"/>
    </location>
</feature>
<dbReference type="InterPro" id="IPR046347">
    <property type="entry name" value="bZIP_sf"/>
</dbReference>
<feature type="region of interest" description="Disordered" evidence="1">
    <location>
        <begin position="1"/>
        <end position="29"/>
    </location>
</feature>
<name>A0A0D1ZT58_EXOME</name>
<dbReference type="InterPro" id="IPR004827">
    <property type="entry name" value="bZIP"/>
</dbReference>
<dbReference type="PANTHER" id="PTHR38116">
    <property type="entry name" value="CHROMOSOME 7, WHOLE GENOME SHOTGUN SEQUENCE"/>
    <property type="match status" value="1"/>
</dbReference>
<feature type="region of interest" description="Disordered" evidence="1">
    <location>
        <begin position="109"/>
        <end position="137"/>
    </location>
</feature>
<proteinExistence type="predicted"/>
<sequence length="584" mass="64632">MKDDLGSGSKGSRGGRMTAEDRKLRNRLSQKAFRARQAMRIKELEQRLDTRPVSETDRITELEDRNAFLGSRLFDCHKKLESLQVTIKALSDATAEALDMVVNKNRLNEAETSGASDERDKVSRSDASDLSNDDHGLDEGVLSIRSLDGTQIHGFDVPHHKPQTSQRSKKSSPPQGMWPELTGDYIDIPEDLQNALQMAISQDPNAFSTLSWEENSYLPTHDGLLWDGPLPDPVAQQQLSYHTPQIGSNAYASIEHVGPVLIRGPHGILHKTNSSWSDHITTVEYFLRSKWANSIKGKRKKSLTTSSDSLSSSALFMLSSFICLAWPTMAAWHTYTKAHMYVGSLMAWRLNPTDELFASIDPAFRPTKLQLTVPHPAIIDWVPLSSLRDKLILFYSASPSLDEVVCEIGNAYVMEGDLSRLIAGLPPTRGYVGVWDLVRAIAPEAATASNNSAPHDLSQTNFDRSPETVDDFDGDDGDKAARHTTLPARDVTALFNSKVLALKAFKMMRMHTGPGNFLLDPAFFERHPELHDPRAGIIAKGVPLRPGDRKLIITPQPMDAGVLGRYRELSSWSMTLSSPVVSAS</sequence>
<dbReference type="GeneID" id="27318714"/>
<dbReference type="AlphaFoldDB" id="A0A0D1ZT58"/>
<dbReference type="GO" id="GO:0003700">
    <property type="term" value="F:DNA-binding transcription factor activity"/>
    <property type="evidence" value="ECO:0007669"/>
    <property type="project" value="InterPro"/>
</dbReference>
<dbReference type="InterPro" id="IPR021833">
    <property type="entry name" value="DUF3425"/>
</dbReference>
<organism evidence="3 4">
    <name type="scientific">Exophiala mesophila</name>
    <name type="common">Black yeast-like fungus</name>
    <dbReference type="NCBI Taxonomy" id="212818"/>
    <lineage>
        <taxon>Eukaryota</taxon>
        <taxon>Fungi</taxon>
        <taxon>Dikarya</taxon>
        <taxon>Ascomycota</taxon>
        <taxon>Pezizomycotina</taxon>
        <taxon>Eurotiomycetes</taxon>
        <taxon>Chaetothyriomycetidae</taxon>
        <taxon>Chaetothyriales</taxon>
        <taxon>Herpotrichiellaceae</taxon>
        <taxon>Exophiala</taxon>
    </lineage>
</organism>
<dbReference type="Proteomes" id="UP000054302">
    <property type="component" value="Unassembled WGS sequence"/>
</dbReference>
<dbReference type="CDD" id="cd14688">
    <property type="entry name" value="bZIP_YAP"/>
    <property type="match status" value="1"/>
</dbReference>
<dbReference type="OrthoDB" id="10261951at2759"/>
<dbReference type="PANTHER" id="PTHR38116:SF9">
    <property type="entry name" value="BZIP DOMAIN-CONTAINING PROTEIN"/>
    <property type="match status" value="1"/>
</dbReference>
<dbReference type="OMA" id="NRVNADQ"/>
<dbReference type="PROSITE" id="PS00036">
    <property type="entry name" value="BZIP_BASIC"/>
    <property type="match status" value="1"/>
</dbReference>
<feature type="compositionally biased region" description="Polar residues" evidence="1">
    <location>
        <begin position="163"/>
        <end position="174"/>
    </location>
</feature>
<gene>
    <name evidence="3" type="ORF">PV10_00869</name>
</gene>
<dbReference type="RefSeq" id="XP_016228648.1">
    <property type="nucleotide sequence ID" value="XM_016364999.1"/>
</dbReference>
<dbReference type="EMBL" id="KN847520">
    <property type="protein sequence ID" value="KIV97074.1"/>
    <property type="molecule type" value="Genomic_DNA"/>
</dbReference>
<evidence type="ECO:0000313" key="4">
    <source>
        <dbReference type="Proteomes" id="UP000054302"/>
    </source>
</evidence>
<feature type="region of interest" description="Disordered" evidence="1">
    <location>
        <begin position="152"/>
        <end position="179"/>
    </location>
</feature>
<protein>
    <recommendedName>
        <fullName evidence="2">BZIP domain-containing protein</fullName>
    </recommendedName>
</protein>
<dbReference type="SUPFAM" id="SSF57959">
    <property type="entry name" value="Leucine zipper domain"/>
    <property type="match status" value="1"/>
</dbReference>